<reference evidence="1 2" key="1">
    <citation type="submission" date="2024-11" db="EMBL/GenBank/DDBJ databases">
        <title>The Natural Products Discovery Center: Release of the First 8490 Sequenced Strains for Exploring Actinobacteria Biosynthetic Diversity.</title>
        <authorList>
            <person name="Kalkreuter E."/>
            <person name="Kautsar S.A."/>
            <person name="Yang D."/>
            <person name="Bader C.D."/>
            <person name="Teijaro C.N."/>
            <person name="Fluegel L."/>
            <person name="Davis C.M."/>
            <person name="Simpson J.R."/>
            <person name="Lauterbach L."/>
            <person name="Steele A.D."/>
            <person name="Gui C."/>
            <person name="Meng S."/>
            <person name="Li G."/>
            <person name="Viehrig K."/>
            <person name="Ye F."/>
            <person name="Su P."/>
            <person name="Kiefer A.F."/>
            <person name="Nichols A."/>
            <person name="Cepeda A.J."/>
            <person name="Yan W."/>
            <person name="Fan B."/>
            <person name="Jiang Y."/>
            <person name="Adhikari A."/>
            <person name="Zheng C.-J."/>
            <person name="Schuster L."/>
            <person name="Cowan T.M."/>
            <person name="Smanski M.J."/>
            <person name="Chevrette M.G."/>
            <person name="De Carvalho L.P.S."/>
            <person name="Shen B."/>
        </authorList>
    </citation>
    <scope>NUCLEOTIDE SEQUENCE [LARGE SCALE GENOMIC DNA]</scope>
    <source>
        <strain evidence="1 2">NPDC078403</strain>
    </source>
</reference>
<proteinExistence type="predicted"/>
<organism evidence="1 2">
    <name type="scientific">Pseudoalteromonas rhizosphaerae</name>
    <dbReference type="NCBI Taxonomy" id="2518973"/>
    <lineage>
        <taxon>Bacteria</taxon>
        <taxon>Pseudomonadati</taxon>
        <taxon>Pseudomonadota</taxon>
        <taxon>Gammaproteobacteria</taxon>
        <taxon>Alteromonadales</taxon>
        <taxon>Pseudoalteromonadaceae</taxon>
        <taxon>Pseudoalteromonas</taxon>
    </lineage>
</organism>
<accession>A0ABW8KTJ3</accession>
<comment type="caution">
    <text evidence="1">The sequence shown here is derived from an EMBL/GenBank/DDBJ whole genome shotgun (WGS) entry which is preliminary data.</text>
</comment>
<dbReference type="EMBL" id="JBJDOT010000003">
    <property type="protein sequence ID" value="MFK3862809.1"/>
    <property type="molecule type" value="Genomic_DNA"/>
</dbReference>
<dbReference type="Proteomes" id="UP001620262">
    <property type="component" value="Unassembled WGS sequence"/>
</dbReference>
<evidence type="ECO:0000313" key="2">
    <source>
        <dbReference type="Proteomes" id="UP001620262"/>
    </source>
</evidence>
<protein>
    <submittedName>
        <fullName evidence="1">Uncharacterized protein</fullName>
    </submittedName>
</protein>
<evidence type="ECO:0000313" key="1">
    <source>
        <dbReference type="EMBL" id="MFK3862809.1"/>
    </source>
</evidence>
<gene>
    <name evidence="1" type="ORF">ACI2JU_02850</name>
</gene>
<keyword evidence="2" id="KW-1185">Reference proteome</keyword>
<dbReference type="RefSeq" id="WP_404674677.1">
    <property type="nucleotide sequence ID" value="NZ_JBJDOT010000003.1"/>
</dbReference>
<name>A0ABW8KTJ3_9GAMM</name>
<sequence length="437" mass="50643">MSAFQEGHQKEVEGLLTTISKHRDLIARGYSARRGAEFSPEEEVSVQLLRSLGLVRPTGDGQFRLSKQLRELINRGVNRHHIRDINVNLGEYLDSLELTINDYLSAKYSKDEIILENAIDEMVSVFYEIGDFFSDASVEIDQQVKLVIGNHAYGQERIRVIRAHLAKLDRLQEAHETITQLLDDEIYTEDPLLSDERIKFLARTLRYIDQVKSTHYEIKTVLHMREVREQRTQKLRLLDAYLRENPTAMFENTSENAVNFTFFQCIEPTRVQSFINFESNDHNWIEFYEQTIHALGLKKPYRPEHFTRPASGPTNMNKVLHQKEEAAAMKIINDLIRHIYTNKTAVSVTSFKHTHPLSGSVSHGYWLYISRMHPARLLLSPKSRLARFFKVTPIFSEHLAIEGNRRIKDVVISHIHASRTHFENLKSDIHSVDEVGS</sequence>